<name>A0A2I1KTZ9_9ACTO</name>
<comment type="caution">
    <text evidence="5">The sequence shown here is derived from an EMBL/GenBank/DDBJ whole genome shotgun (WGS) entry which is preliminary data.</text>
</comment>
<dbReference type="InterPro" id="IPR028082">
    <property type="entry name" value="Peripla_BP_I"/>
</dbReference>
<dbReference type="SUPFAM" id="SSF47413">
    <property type="entry name" value="lambda repressor-like DNA-binding domains"/>
    <property type="match status" value="1"/>
</dbReference>
<evidence type="ECO:0000256" key="3">
    <source>
        <dbReference type="ARBA" id="ARBA00023163"/>
    </source>
</evidence>
<dbReference type="GO" id="GO:0000976">
    <property type="term" value="F:transcription cis-regulatory region binding"/>
    <property type="evidence" value="ECO:0007669"/>
    <property type="project" value="TreeGrafter"/>
</dbReference>
<dbReference type="EMBL" id="PKHA01000002">
    <property type="protein sequence ID" value="PKY99094.1"/>
    <property type="molecule type" value="Genomic_DNA"/>
</dbReference>
<evidence type="ECO:0000313" key="5">
    <source>
        <dbReference type="EMBL" id="PKY99094.1"/>
    </source>
</evidence>
<accession>A0A2I1KTZ9</accession>
<dbReference type="AlphaFoldDB" id="A0A2I1KTZ9"/>
<dbReference type="InterPro" id="IPR000843">
    <property type="entry name" value="HTH_LacI"/>
</dbReference>
<dbReference type="RefSeq" id="WP_101637914.1">
    <property type="nucleotide sequence ID" value="NZ_PKHA01000002.1"/>
</dbReference>
<dbReference type="PROSITE" id="PS50932">
    <property type="entry name" value="HTH_LACI_2"/>
    <property type="match status" value="1"/>
</dbReference>
<keyword evidence="2" id="KW-0238">DNA-binding</keyword>
<evidence type="ECO:0000256" key="2">
    <source>
        <dbReference type="ARBA" id="ARBA00023125"/>
    </source>
</evidence>
<reference evidence="5 6" key="1">
    <citation type="submission" date="2017-12" db="EMBL/GenBank/DDBJ databases">
        <title>Phylogenetic diversity of female urinary microbiome.</title>
        <authorList>
            <person name="Thomas-White K."/>
            <person name="Wolfe A.J."/>
        </authorList>
    </citation>
    <scope>NUCLEOTIDE SEQUENCE [LARGE SCALE GENOMIC DNA]</scope>
    <source>
        <strain evidence="5 6">UMB0319</strain>
    </source>
</reference>
<dbReference type="CDD" id="cd01392">
    <property type="entry name" value="HTH_LacI"/>
    <property type="match status" value="1"/>
</dbReference>
<dbReference type="PANTHER" id="PTHR30146">
    <property type="entry name" value="LACI-RELATED TRANSCRIPTIONAL REPRESSOR"/>
    <property type="match status" value="1"/>
</dbReference>
<dbReference type="SUPFAM" id="SSF53822">
    <property type="entry name" value="Periplasmic binding protein-like I"/>
    <property type="match status" value="1"/>
</dbReference>
<dbReference type="InterPro" id="IPR046335">
    <property type="entry name" value="LacI/GalR-like_sensor"/>
</dbReference>
<dbReference type="CDD" id="cd06267">
    <property type="entry name" value="PBP1_LacI_sugar_binding-like"/>
    <property type="match status" value="1"/>
</dbReference>
<evidence type="ECO:0000259" key="4">
    <source>
        <dbReference type="PROSITE" id="PS50932"/>
    </source>
</evidence>
<proteinExistence type="predicted"/>
<keyword evidence="3" id="KW-0804">Transcription</keyword>
<feature type="domain" description="HTH lacI-type" evidence="4">
    <location>
        <begin position="2"/>
        <end position="57"/>
    </location>
</feature>
<organism evidence="5 6">
    <name type="scientific">Actinomyces urogenitalis</name>
    <dbReference type="NCBI Taxonomy" id="103621"/>
    <lineage>
        <taxon>Bacteria</taxon>
        <taxon>Bacillati</taxon>
        <taxon>Actinomycetota</taxon>
        <taxon>Actinomycetes</taxon>
        <taxon>Actinomycetales</taxon>
        <taxon>Actinomycetaceae</taxon>
        <taxon>Actinomyces</taxon>
    </lineage>
</organism>
<gene>
    <name evidence="5" type="ORF">CYJ26_02835</name>
</gene>
<dbReference type="InterPro" id="IPR010982">
    <property type="entry name" value="Lambda_DNA-bd_dom_sf"/>
</dbReference>
<keyword evidence="1" id="KW-0805">Transcription regulation</keyword>
<dbReference type="Proteomes" id="UP000234778">
    <property type="component" value="Unassembled WGS sequence"/>
</dbReference>
<evidence type="ECO:0000313" key="6">
    <source>
        <dbReference type="Proteomes" id="UP000234778"/>
    </source>
</evidence>
<protein>
    <submittedName>
        <fullName evidence="5">LacI family transcriptional regulator</fullName>
    </submittedName>
</protein>
<dbReference type="SMART" id="SM00354">
    <property type="entry name" value="HTH_LACI"/>
    <property type="match status" value="1"/>
</dbReference>
<dbReference type="Pfam" id="PF13377">
    <property type="entry name" value="Peripla_BP_3"/>
    <property type="match status" value="1"/>
</dbReference>
<dbReference type="Gene3D" id="1.10.260.40">
    <property type="entry name" value="lambda repressor-like DNA-binding domains"/>
    <property type="match status" value="1"/>
</dbReference>
<evidence type="ECO:0000256" key="1">
    <source>
        <dbReference type="ARBA" id="ARBA00023015"/>
    </source>
</evidence>
<dbReference type="PANTHER" id="PTHR30146:SF109">
    <property type="entry name" value="HTH-TYPE TRANSCRIPTIONAL REGULATOR GALS"/>
    <property type="match status" value="1"/>
</dbReference>
<sequence length="343" mass="35904">MVTAREVAQRAGVSTMTVSNVINGRDGKVSEATVARVRAAIEELGYIPNAQARSLARAESRVLALVYQAVPQHAALAAPYESLFVGACEKAARAGGYVLMLCGTSDAQEMVSQLRAWRVDGAIVMATTRIRPVDFMERAGVPSVFIDVYGDGLAGSSVNIDDRQGARLAGEQMARAGHRCALFVGPSPSDSAVVRERLEGFRAGFGQGDGAAGTVRFGMADVTFEDGVAVGVRLANQLRESGGRQVPTAVFASGDILAIGVIAGLRKGGVRVPQEVSVVGFDGIEAATYLDPPLTTIAQPVEEKARRAVAQLVSQLRGEGGVEDIVLPVSWREGGTLGPARVD</sequence>
<dbReference type="Pfam" id="PF00356">
    <property type="entry name" value="LacI"/>
    <property type="match status" value="1"/>
</dbReference>
<dbReference type="GO" id="GO:0003700">
    <property type="term" value="F:DNA-binding transcription factor activity"/>
    <property type="evidence" value="ECO:0007669"/>
    <property type="project" value="TreeGrafter"/>
</dbReference>
<dbReference type="Gene3D" id="3.40.50.2300">
    <property type="match status" value="2"/>
</dbReference>
<dbReference type="GeneID" id="81707879"/>